<keyword evidence="4" id="KW-0812">Transmembrane</keyword>
<dbReference type="Pfam" id="PF00990">
    <property type="entry name" value="GGDEF"/>
    <property type="match status" value="1"/>
</dbReference>
<dbReference type="EC" id="2.7.7.65" evidence="2"/>
<dbReference type="GO" id="GO:0043709">
    <property type="term" value="P:cell adhesion involved in single-species biofilm formation"/>
    <property type="evidence" value="ECO:0007669"/>
    <property type="project" value="TreeGrafter"/>
</dbReference>
<dbReference type="SUPFAM" id="SSF55073">
    <property type="entry name" value="Nucleotide cyclase"/>
    <property type="match status" value="1"/>
</dbReference>
<organism evidence="6 7">
    <name type="scientific">Shewanella livingstonensis</name>
    <dbReference type="NCBI Taxonomy" id="150120"/>
    <lineage>
        <taxon>Bacteria</taxon>
        <taxon>Pseudomonadati</taxon>
        <taxon>Pseudomonadota</taxon>
        <taxon>Gammaproteobacteria</taxon>
        <taxon>Alteromonadales</taxon>
        <taxon>Shewanellaceae</taxon>
        <taxon>Shewanella</taxon>
    </lineage>
</organism>
<comment type="catalytic activity">
    <reaction evidence="3">
        <text>2 GTP = 3',3'-c-di-GMP + 2 diphosphate</text>
        <dbReference type="Rhea" id="RHEA:24898"/>
        <dbReference type="ChEBI" id="CHEBI:33019"/>
        <dbReference type="ChEBI" id="CHEBI:37565"/>
        <dbReference type="ChEBI" id="CHEBI:58805"/>
        <dbReference type="EC" id="2.7.7.65"/>
    </reaction>
</comment>
<dbReference type="SUPFAM" id="SSF48452">
    <property type="entry name" value="TPR-like"/>
    <property type="match status" value="2"/>
</dbReference>
<sequence length="589" mass="67235">MPKIVMYFFMIIVLLFSRAAIADIVDYDKELDIIEQSLKTDIGYVIEKTNIVLSSESLLSISQHSRLYRLVGSKDLYLGHFVEADKAFDEALKYGPVGEELTNIYLLKITANIGLKNYQKAFTLLENNLSRIDSYQDQSIKIMSYIRLMNVYLQLDAYEEMLRIAQLALSLNQGEDPKSECFSMLYHSVAHLKLAHFDQAETLFKDTQLYCKNHDFPLIEIMSIKGQGNVLFDKGLYAEAEPFYLVALERYQKFKFAVEINEIQSYLSSIYFHLGDYQQADMFAQLINALPNKPSNMQVKKRVSEILSLIAGKRGQFDKAYQYQVVASALGQQLLDEQKVKENAYQMARFDSVEKNRENTSLIQDHELLMKQKDLFMKEKSSSIMFSTLLVGLSVGLLLLLISAWMQRNQFMKQAQRDGLTGIFNRRTGQEMAENEFIQAQTLGESFSVVLMDLDLFKNINDQYGHATGDWVLKKVTHVIDGMLKPTDIFTRMGGEEFAIFMPKQTEEIAADFAERIRNEIANINTRFSGHDFTVTVSCGVSSVGKDDLSLDPLIHRADLALYKAKHNGRNCVKCYNDTMKPLSALTGQ</sequence>
<keyword evidence="7" id="KW-1185">Reference proteome</keyword>
<dbReference type="NCBIfam" id="TIGR00254">
    <property type="entry name" value="GGDEF"/>
    <property type="match status" value="1"/>
</dbReference>
<dbReference type="InterPro" id="IPR029787">
    <property type="entry name" value="Nucleotide_cyclase"/>
</dbReference>
<keyword evidence="4" id="KW-0472">Membrane</keyword>
<keyword evidence="4" id="KW-1133">Transmembrane helix</keyword>
<evidence type="ECO:0000313" key="7">
    <source>
        <dbReference type="Proteomes" id="UP000278035"/>
    </source>
</evidence>
<dbReference type="InterPro" id="IPR043128">
    <property type="entry name" value="Rev_trsase/Diguanyl_cyclase"/>
</dbReference>
<evidence type="ECO:0000259" key="5">
    <source>
        <dbReference type="PROSITE" id="PS50887"/>
    </source>
</evidence>
<proteinExistence type="predicted"/>
<comment type="cofactor">
    <cofactor evidence="1">
        <name>Mg(2+)</name>
        <dbReference type="ChEBI" id="CHEBI:18420"/>
    </cofactor>
</comment>
<dbReference type="InterPro" id="IPR011990">
    <property type="entry name" value="TPR-like_helical_dom_sf"/>
</dbReference>
<dbReference type="FunFam" id="3.30.70.270:FF:000001">
    <property type="entry name" value="Diguanylate cyclase domain protein"/>
    <property type="match status" value="1"/>
</dbReference>
<dbReference type="EMBL" id="CP034015">
    <property type="protein sequence ID" value="AZG72582.1"/>
    <property type="molecule type" value="Genomic_DNA"/>
</dbReference>
<accession>A0A3G8LUJ8</accession>
<reference evidence="7" key="1">
    <citation type="submission" date="2018-11" db="EMBL/GenBank/DDBJ databases">
        <title>Shewanella sp. M2.</title>
        <authorList>
            <person name="Hwang Y.J."/>
            <person name="Hwang C.Y."/>
        </authorList>
    </citation>
    <scope>NUCLEOTIDE SEQUENCE [LARGE SCALE GENOMIC DNA]</scope>
    <source>
        <strain evidence="7">LMG 19866</strain>
    </source>
</reference>
<dbReference type="SMART" id="SM00267">
    <property type="entry name" value="GGDEF"/>
    <property type="match status" value="1"/>
</dbReference>
<dbReference type="PANTHER" id="PTHR45138">
    <property type="entry name" value="REGULATORY COMPONENTS OF SENSORY TRANSDUCTION SYSTEM"/>
    <property type="match status" value="1"/>
</dbReference>
<dbReference type="GO" id="GO:0052621">
    <property type="term" value="F:diguanylate cyclase activity"/>
    <property type="evidence" value="ECO:0007669"/>
    <property type="project" value="UniProtKB-EC"/>
</dbReference>
<evidence type="ECO:0000256" key="2">
    <source>
        <dbReference type="ARBA" id="ARBA00012528"/>
    </source>
</evidence>
<gene>
    <name evidence="6" type="ORF">EGC82_07225</name>
</gene>
<dbReference type="Gene3D" id="3.30.70.270">
    <property type="match status" value="1"/>
</dbReference>
<evidence type="ECO:0000313" key="6">
    <source>
        <dbReference type="EMBL" id="AZG72582.1"/>
    </source>
</evidence>
<dbReference type="Gene3D" id="1.25.40.10">
    <property type="entry name" value="Tetratricopeptide repeat domain"/>
    <property type="match status" value="2"/>
</dbReference>
<dbReference type="InterPro" id="IPR050469">
    <property type="entry name" value="Diguanylate_Cyclase"/>
</dbReference>
<dbReference type="OrthoDB" id="9803824at2"/>
<dbReference type="CDD" id="cd01949">
    <property type="entry name" value="GGDEF"/>
    <property type="match status" value="1"/>
</dbReference>
<dbReference type="PANTHER" id="PTHR45138:SF9">
    <property type="entry name" value="DIGUANYLATE CYCLASE DGCM-RELATED"/>
    <property type="match status" value="1"/>
</dbReference>
<dbReference type="GO" id="GO:1902201">
    <property type="term" value="P:negative regulation of bacterial-type flagellum-dependent cell motility"/>
    <property type="evidence" value="ECO:0007669"/>
    <property type="project" value="TreeGrafter"/>
</dbReference>
<dbReference type="PROSITE" id="PS50887">
    <property type="entry name" value="GGDEF"/>
    <property type="match status" value="1"/>
</dbReference>
<feature type="domain" description="GGDEF" evidence="5">
    <location>
        <begin position="445"/>
        <end position="578"/>
    </location>
</feature>
<dbReference type="GO" id="GO:0005886">
    <property type="term" value="C:plasma membrane"/>
    <property type="evidence" value="ECO:0007669"/>
    <property type="project" value="TreeGrafter"/>
</dbReference>
<dbReference type="AlphaFoldDB" id="A0A3G8LUJ8"/>
<dbReference type="Proteomes" id="UP000278035">
    <property type="component" value="Chromosome"/>
</dbReference>
<dbReference type="InterPro" id="IPR000160">
    <property type="entry name" value="GGDEF_dom"/>
</dbReference>
<name>A0A3G8LUJ8_9GAMM</name>
<evidence type="ECO:0000256" key="3">
    <source>
        <dbReference type="ARBA" id="ARBA00034247"/>
    </source>
</evidence>
<dbReference type="KEGG" id="slj:EGC82_07225"/>
<feature type="transmembrane region" description="Helical" evidence="4">
    <location>
        <begin position="384"/>
        <end position="406"/>
    </location>
</feature>
<evidence type="ECO:0000256" key="4">
    <source>
        <dbReference type="SAM" id="Phobius"/>
    </source>
</evidence>
<protein>
    <recommendedName>
        <fullName evidence="2">diguanylate cyclase</fullName>
        <ecNumber evidence="2">2.7.7.65</ecNumber>
    </recommendedName>
</protein>
<evidence type="ECO:0000256" key="1">
    <source>
        <dbReference type="ARBA" id="ARBA00001946"/>
    </source>
</evidence>